<feature type="region of interest" description="Disordered" evidence="1">
    <location>
        <begin position="726"/>
        <end position="779"/>
    </location>
</feature>
<dbReference type="SUPFAM" id="SSF51197">
    <property type="entry name" value="Clavaminate synthase-like"/>
    <property type="match status" value="1"/>
</dbReference>
<gene>
    <name evidence="3" type="ORF">BDN70DRAFT_883160</name>
</gene>
<dbReference type="SMART" id="SM00558">
    <property type="entry name" value="JmjC"/>
    <property type="match status" value="1"/>
</dbReference>
<feature type="domain" description="JmjC" evidence="2">
    <location>
        <begin position="122"/>
        <end position="291"/>
    </location>
</feature>
<dbReference type="InterPro" id="IPR003347">
    <property type="entry name" value="JmjC_dom"/>
</dbReference>
<evidence type="ECO:0000256" key="1">
    <source>
        <dbReference type="SAM" id="MobiDB-lite"/>
    </source>
</evidence>
<dbReference type="EMBL" id="MU155316">
    <property type="protein sequence ID" value="KAF9475840.1"/>
    <property type="molecule type" value="Genomic_DNA"/>
</dbReference>
<protein>
    <recommendedName>
        <fullName evidence="2">JmjC domain-containing protein</fullName>
    </recommendedName>
</protein>
<reference evidence="3" key="1">
    <citation type="submission" date="2020-11" db="EMBL/GenBank/DDBJ databases">
        <authorList>
            <consortium name="DOE Joint Genome Institute"/>
            <person name="Ahrendt S."/>
            <person name="Riley R."/>
            <person name="Andreopoulos W."/>
            <person name="Labutti K."/>
            <person name="Pangilinan J."/>
            <person name="Ruiz-Duenas F.J."/>
            <person name="Barrasa J.M."/>
            <person name="Sanchez-Garcia M."/>
            <person name="Camarero S."/>
            <person name="Miyauchi S."/>
            <person name="Serrano A."/>
            <person name="Linde D."/>
            <person name="Babiker R."/>
            <person name="Drula E."/>
            <person name="Ayuso-Fernandez I."/>
            <person name="Pacheco R."/>
            <person name="Padilla G."/>
            <person name="Ferreira P."/>
            <person name="Barriuso J."/>
            <person name="Kellner H."/>
            <person name="Castanera R."/>
            <person name="Alfaro M."/>
            <person name="Ramirez L."/>
            <person name="Pisabarro A.G."/>
            <person name="Kuo A."/>
            <person name="Tritt A."/>
            <person name="Lipzen A."/>
            <person name="He G."/>
            <person name="Yan M."/>
            <person name="Ng V."/>
            <person name="Cullen D."/>
            <person name="Martin F."/>
            <person name="Rosso M.-N."/>
            <person name="Henrissat B."/>
            <person name="Hibbett D."/>
            <person name="Martinez A.T."/>
            <person name="Grigoriev I.V."/>
        </authorList>
    </citation>
    <scope>NUCLEOTIDE SEQUENCE</scope>
    <source>
        <strain evidence="3">CIRM-BRFM 674</strain>
    </source>
</reference>
<keyword evidence="4" id="KW-1185">Reference proteome</keyword>
<evidence type="ECO:0000313" key="3">
    <source>
        <dbReference type="EMBL" id="KAF9475840.1"/>
    </source>
</evidence>
<dbReference type="OrthoDB" id="298344at2759"/>
<dbReference type="Gene3D" id="2.60.120.650">
    <property type="entry name" value="Cupin"/>
    <property type="match status" value="1"/>
</dbReference>
<organism evidence="3 4">
    <name type="scientific">Pholiota conissans</name>
    <dbReference type="NCBI Taxonomy" id="109636"/>
    <lineage>
        <taxon>Eukaryota</taxon>
        <taxon>Fungi</taxon>
        <taxon>Dikarya</taxon>
        <taxon>Basidiomycota</taxon>
        <taxon>Agaricomycotina</taxon>
        <taxon>Agaricomycetes</taxon>
        <taxon>Agaricomycetidae</taxon>
        <taxon>Agaricales</taxon>
        <taxon>Agaricineae</taxon>
        <taxon>Strophariaceae</taxon>
        <taxon>Pholiota</taxon>
    </lineage>
</organism>
<evidence type="ECO:0000313" key="4">
    <source>
        <dbReference type="Proteomes" id="UP000807469"/>
    </source>
</evidence>
<dbReference type="Pfam" id="PF02373">
    <property type="entry name" value="JmjC"/>
    <property type="match status" value="1"/>
</dbReference>
<evidence type="ECO:0000259" key="2">
    <source>
        <dbReference type="PROSITE" id="PS51184"/>
    </source>
</evidence>
<dbReference type="AlphaFoldDB" id="A0A9P6CWN9"/>
<comment type="caution">
    <text evidence="3">The sequence shown here is derived from an EMBL/GenBank/DDBJ whole genome shotgun (WGS) entry which is preliminary data.</text>
</comment>
<dbReference type="Proteomes" id="UP000807469">
    <property type="component" value="Unassembled WGS sequence"/>
</dbReference>
<accession>A0A9P6CWN9</accession>
<proteinExistence type="predicted"/>
<name>A0A9P6CWN9_9AGAR</name>
<sequence>MASTKNWTLGGILSQGSNFHAVHRVSILSDALSETILEYDAQGVPLVIEDFHKHPEWPQYLFTLDKFIDGTSPNIHVRNVHDCTDSTLPLKDFISKCRLSNVHRTCDEKERFYGKDAECPKDWELWLQNGGVMPEMLLGKGSQDLFRCRPKSPEAVVDTLMCYLGIGDTFTPCHKDLCASSGQNLMCYTERNGSSFWFMTESSSATAVSEYFRDKLGREVDNENYIATIEDLTNAPFNVYILQQDLGDMVLVPPRSCHQVMNSGGITVKTSWSRMTLEGLVIAYHYELSIYRRVGRPETYRIKSTIHHALVWMTNKLQQLLNKPMAPKKSDNFNHCFLIKDLKVLLSLYDRILAEEYDAEYSVRKEVVYESNTFNDDVRLVCDFCSADIFQSFFECRHCCDSDDDPCQLCPGCYVEGRNCRCSGMEPMQYQKFQHLIDTRRNCVDAIHAYASKFKRSFEEPFVLGELRADFAALFQAACTLYRNRRDPKRVSRMCKLKEQTHEAKPQWTLNCKKCHKGKCFPHLLANCSMHSAEALLYCSLDASHDEYHRRHLGASLRFDKEIGALKDSRSQGIPPQGSAYHLLAENSMQYMLSRPRNAKYMMSGWYDTPLYAIMPETTQLITPFSPSTYNGWSSCEETTDEPIISEVVPMEVHNTQRIPSMKRRKQVLFVDVPKAPYNITRTPRLTQKSKKAALLIKSIPSSIAQYRSASSSRKRSVSHTKLTITFPGSFSGTDSDQSRPNIKFGPPIGVARASKSRQQGSHLDITHSPAPQSPSPFVTLPDGETPYAIWRERMMSPSFLFEGEIISFDNTMVP</sequence>
<dbReference type="PROSITE" id="PS51184">
    <property type="entry name" value="JMJC"/>
    <property type="match status" value="1"/>
</dbReference>
<feature type="compositionally biased region" description="Polar residues" evidence="1">
    <location>
        <begin position="726"/>
        <end position="741"/>
    </location>
</feature>